<organism evidence="2 3">
    <name type="scientific">Candidatus Desulfatibia vada</name>
    <dbReference type="NCBI Taxonomy" id="2841696"/>
    <lineage>
        <taxon>Bacteria</taxon>
        <taxon>Pseudomonadati</taxon>
        <taxon>Thermodesulfobacteriota</taxon>
        <taxon>Desulfobacteria</taxon>
        <taxon>Desulfobacterales</taxon>
        <taxon>Desulfobacterales incertae sedis</taxon>
        <taxon>Candidatus Desulfatibia</taxon>
    </lineage>
</organism>
<dbReference type="AlphaFoldDB" id="A0A8J6NX13"/>
<protein>
    <recommendedName>
        <fullName evidence="4">Penicillin-binding protein activator LpoB</fullName>
    </recommendedName>
</protein>
<dbReference type="Gene3D" id="3.40.50.10610">
    <property type="entry name" value="ABC-type transport auxiliary lipoprotein component"/>
    <property type="match status" value="1"/>
</dbReference>
<proteinExistence type="predicted"/>
<evidence type="ECO:0008006" key="4">
    <source>
        <dbReference type="Google" id="ProtNLM"/>
    </source>
</evidence>
<dbReference type="Proteomes" id="UP000605201">
    <property type="component" value="Unassembled WGS sequence"/>
</dbReference>
<reference evidence="2 3" key="1">
    <citation type="submission" date="2020-08" db="EMBL/GenBank/DDBJ databases">
        <title>Bridging the membrane lipid divide: bacteria of the FCB group superphylum have the potential to synthesize archaeal ether lipids.</title>
        <authorList>
            <person name="Villanueva L."/>
            <person name="Von Meijenfeldt F.A.B."/>
            <person name="Westbye A.B."/>
            <person name="Yadav S."/>
            <person name="Hopmans E.C."/>
            <person name="Dutilh B.E."/>
            <person name="Sinninghe Damste J.S."/>
        </authorList>
    </citation>
    <scope>NUCLEOTIDE SEQUENCE [LARGE SCALE GENOMIC DNA]</scope>
    <source>
        <strain evidence="2">NIOZ-UU17</strain>
    </source>
</reference>
<evidence type="ECO:0000256" key="1">
    <source>
        <dbReference type="SAM" id="SignalP"/>
    </source>
</evidence>
<name>A0A8J6NX13_9BACT</name>
<gene>
    <name evidence="2" type="ORF">H8D96_05775</name>
</gene>
<evidence type="ECO:0000313" key="2">
    <source>
        <dbReference type="EMBL" id="MBC8431409.1"/>
    </source>
</evidence>
<feature type="chain" id="PRO_5035256889" description="Penicillin-binding protein activator LpoB" evidence="1">
    <location>
        <begin position="22"/>
        <end position="161"/>
    </location>
</feature>
<comment type="caution">
    <text evidence="2">The sequence shown here is derived from an EMBL/GenBank/DDBJ whole genome shotgun (WGS) entry which is preliminary data.</text>
</comment>
<evidence type="ECO:0000313" key="3">
    <source>
        <dbReference type="Proteomes" id="UP000605201"/>
    </source>
</evidence>
<accession>A0A8J6NX13</accession>
<dbReference type="EMBL" id="JACNIG010000141">
    <property type="protein sequence ID" value="MBC8431409.1"/>
    <property type="molecule type" value="Genomic_DNA"/>
</dbReference>
<feature type="signal peptide" evidence="1">
    <location>
        <begin position="1"/>
        <end position="21"/>
    </location>
</feature>
<feature type="non-terminal residue" evidence="2">
    <location>
        <position position="161"/>
    </location>
</feature>
<sequence length="161" mass="17398">MKRFNLISILSLFVLFYGCSAAPITVVFDSPQQIKGINNIAVFPFVCNRSETGRIIAEALAANLNTSRFAVIEQGQLQTLLKANRLTPEQVSENHQLIVGKLKGVDAIITGDASVRAFGGYSEHVAETTARMIDVATGKTLLEVTFLAENVKSLKSTTPAD</sequence>
<dbReference type="PROSITE" id="PS51257">
    <property type="entry name" value="PROKAR_LIPOPROTEIN"/>
    <property type="match status" value="1"/>
</dbReference>
<keyword evidence="1" id="KW-0732">Signal</keyword>